<evidence type="ECO:0000313" key="3">
    <source>
        <dbReference type="Proteomes" id="UP000324222"/>
    </source>
</evidence>
<gene>
    <name evidence="2" type="ORF">E2C01_021605</name>
</gene>
<proteinExistence type="predicted"/>
<evidence type="ECO:0000256" key="1">
    <source>
        <dbReference type="SAM" id="SignalP"/>
    </source>
</evidence>
<name>A0A5B7E317_PORTR</name>
<feature type="signal peptide" evidence="1">
    <location>
        <begin position="1"/>
        <end position="28"/>
    </location>
</feature>
<keyword evidence="1" id="KW-0732">Signal</keyword>
<organism evidence="2 3">
    <name type="scientific">Portunus trituberculatus</name>
    <name type="common">Swimming crab</name>
    <name type="synonym">Neptunus trituberculatus</name>
    <dbReference type="NCBI Taxonomy" id="210409"/>
    <lineage>
        <taxon>Eukaryota</taxon>
        <taxon>Metazoa</taxon>
        <taxon>Ecdysozoa</taxon>
        <taxon>Arthropoda</taxon>
        <taxon>Crustacea</taxon>
        <taxon>Multicrustacea</taxon>
        <taxon>Malacostraca</taxon>
        <taxon>Eumalacostraca</taxon>
        <taxon>Eucarida</taxon>
        <taxon>Decapoda</taxon>
        <taxon>Pleocyemata</taxon>
        <taxon>Brachyura</taxon>
        <taxon>Eubrachyura</taxon>
        <taxon>Portunoidea</taxon>
        <taxon>Portunidae</taxon>
        <taxon>Portuninae</taxon>
        <taxon>Portunus</taxon>
    </lineage>
</organism>
<sequence length="67" mass="7178">MRRSSEGYRYDDVVVVVVVVAVVVAVEGGEDDDEGDDGGCNDDVTHACVMSSYRDRCDGWLAAACSM</sequence>
<dbReference type="Proteomes" id="UP000324222">
    <property type="component" value="Unassembled WGS sequence"/>
</dbReference>
<protein>
    <recommendedName>
        <fullName evidence="4">Secreted protein</fullName>
    </recommendedName>
</protein>
<accession>A0A5B7E317</accession>
<evidence type="ECO:0008006" key="4">
    <source>
        <dbReference type="Google" id="ProtNLM"/>
    </source>
</evidence>
<dbReference type="AlphaFoldDB" id="A0A5B7E317"/>
<comment type="caution">
    <text evidence="2">The sequence shown here is derived from an EMBL/GenBank/DDBJ whole genome shotgun (WGS) entry which is preliminary data.</text>
</comment>
<dbReference type="EMBL" id="VSRR010001907">
    <property type="protein sequence ID" value="MPC28401.1"/>
    <property type="molecule type" value="Genomic_DNA"/>
</dbReference>
<feature type="chain" id="PRO_5023045026" description="Secreted protein" evidence="1">
    <location>
        <begin position="29"/>
        <end position="67"/>
    </location>
</feature>
<keyword evidence="3" id="KW-1185">Reference proteome</keyword>
<evidence type="ECO:0000313" key="2">
    <source>
        <dbReference type="EMBL" id="MPC28401.1"/>
    </source>
</evidence>
<reference evidence="2 3" key="1">
    <citation type="submission" date="2019-05" db="EMBL/GenBank/DDBJ databases">
        <title>Another draft genome of Portunus trituberculatus and its Hox gene families provides insights of decapod evolution.</title>
        <authorList>
            <person name="Jeong J.-H."/>
            <person name="Song I."/>
            <person name="Kim S."/>
            <person name="Choi T."/>
            <person name="Kim D."/>
            <person name="Ryu S."/>
            <person name="Kim W."/>
        </authorList>
    </citation>
    <scope>NUCLEOTIDE SEQUENCE [LARGE SCALE GENOMIC DNA]</scope>
    <source>
        <tissue evidence="2">Muscle</tissue>
    </source>
</reference>